<evidence type="ECO:0000313" key="3">
    <source>
        <dbReference type="Proteomes" id="UP001515480"/>
    </source>
</evidence>
<dbReference type="Proteomes" id="UP001515480">
    <property type="component" value="Unassembled WGS sequence"/>
</dbReference>
<comment type="caution">
    <text evidence="2">The sequence shown here is derived from an EMBL/GenBank/DDBJ whole genome shotgun (WGS) entry which is preliminary data.</text>
</comment>
<organism evidence="2 3">
    <name type="scientific">Prymnesium parvum</name>
    <name type="common">Toxic golden alga</name>
    <dbReference type="NCBI Taxonomy" id="97485"/>
    <lineage>
        <taxon>Eukaryota</taxon>
        <taxon>Haptista</taxon>
        <taxon>Haptophyta</taxon>
        <taxon>Prymnesiophyceae</taxon>
        <taxon>Prymnesiales</taxon>
        <taxon>Prymnesiaceae</taxon>
        <taxon>Prymnesium</taxon>
    </lineage>
</organism>
<dbReference type="PROSITE" id="PS50172">
    <property type="entry name" value="BRCT"/>
    <property type="match status" value="1"/>
</dbReference>
<dbReference type="Gene3D" id="3.40.50.10190">
    <property type="entry name" value="BRCT domain"/>
    <property type="match status" value="1"/>
</dbReference>
<dbReference type="InterPro" id="IPR036420">
    <property type="entry name" value="BRCT_dom_sf"/>
</dbReference>
<dbReference type="Pfam" id="PF00533">
    <property type="entry name" value="BRCT"/>
    <property type="match status" value="1"/>
</dbReference>
<evidence type="ECO:0000313" key="2">
    <source>
        <dbReference type="EMBL" id="KAL1496393.1"/>
    </source>
</evidence>
<proteinExistence type="predicted"/>
<dbReference type="SMART" id="SM00292">
    <property type="entry name" value="BRCT"/>
    <property type="match status" value="1"/>
</dbReference>
<keyword evidence="3" id="KW-1185">Reference proteome</keyword>
<reference evidence="2 3" key="1">
    <citation type="journal article" date="2024" name="Science">
        <title>Giant polyketide synthase enzymes in the biosynthesis of giant marine polyether toxins.</title>
        <authorList>
            <person name="Fallon T.R."/>
            <person name="Shende V.V."/>
            <person name="Wierzbicki I.H."/>
            <person name="Pendleton A.L."/>
            <person name="Watervoot N.F."/>
            <person name="Auber R.P."/>
            <person name="Gonzalez D.J."/>
            <person name="Wisecaver J.H."/>
            <person name="Moore B.S."/>
        </authorList>
    </citation>
    <scope>NUCLEOTIDE SEQUENCE [LARGE SCALE GENOMIC DNA]</scope>
    <source>
        <strain evidence="2 3">12B1</strain>
    </source>
</reference>
<sequence>MALASLEFALTGLSAASLSQKELSALIVQHGGRVSNLVHRRVDYLLASPLAVQRNTQAVRKAAKHSLPVLRPSYALDSIAAARPLDPADYLAHPAPAPAAPAAPAPPCRGARLRDAIRRLEVCVEMAAPPSPVWWAATRGARLAGSPRRYALTYARLPSRGYEQPTPSQCVFKPGGGRWLWDAEEEVWRRWRTRRQRGAARPPRRVATRGRWSARDAFCRRARRLRVLHRRN</sequence>
<dbReference type="EMBL" id="JBGBPQ010000029">
    <property type="protein sequence ID" value="KAL1496393.1"/>
    <property type="molecule type" value="Genomic_DNA"/>
</dbReference>
<feature type="domain" description="BRCT" evidence="1">
    <location>
        <begin position="1"/>
        <end position="92"/>
    </location>
</feature>
<evidence type="ECO:0000259" key="1">
    <source>
        <dbReference type="PROSITE" id="PS50172"/>
    </source>
</evidence>
<dbReference type="InterPro" id="IPR001357">
    <property type="entry name" value="BRCT_dom"/>
</dbReference>
<gene>
    <name evidence="2" type="ORF">AB1Y20_016348</name>
</gene>
<accession>A0AB34IEI6</accession>
<dbReference type="SUPFAM" id="SSF52113">
    <property type="entry name" value="BRCT domain"/>
    <property type="match status" value="1"/>
</dbReference>
<protein>
    <recommendedName>
        <fullName evidence="1">BRCT domain-containing protein</fullName>
    </recommendedName>
</protein>
<dbReference type="AlphaFoldDB" id="A0AB34IEI6"/>
<name>A0AB34IEI6_PRYPA</name>